<sequence>MKARGRLVSLLMALVCLLPIGMSLFSFGQSASAAAPEMIKVTLHKKKMDDFPTGKTNTGEIDPDFDKYEGLEGVEFRPWDVTDAFYDLLKAEGITGSETKEVYEAAVKKVMKEATKQTFEGNLPTGGAKKVPVSGVGAKSTGTDGTVVFENLPDRDANGVYRVYWFEETEKEGVGQFDQLVLLALPVEKITGSPGANHDIHLYPKNKLANKPVKELLKDDGSAEDVNQDRISYDIGKEIKYKVTYQIPMHIGDVITNADGTRQTRYRKLVFKDEVTHDGVRFDKFDSIKVIGGTPEDIKGEIDSPISPVAVTEKFNFDTGYAATGKKAGFQIAFKLDDVKNSTQSLLTADWLKKYAGKKIEIVYTVKLTEDTPVDQDIENNFYVDLQQTGETDVEPIVPEETPPALTTGGKKFVKHEEGKDTQTLKGAEFVITNEAGTKYLQGDANNYTWEDIVDDKYQRAIKITSADDGLFEIKGLKYGTYKLVETKAPDGFKLGGPVTFIVDKDTYSEATSLQKVANVSRGGFLPSTGGAGIIAFLVIGLSLMGIAVVRYRKTQHTA</sequence>
<feature type="domain" description="SpaA-like prealbumin fold" evidence="4">
    <location>
        <begin position="419"/>
        <end position="510"/>
    </location>
</feature>
<keyword evidence="1" id="KW-1133">Transmembrane helix</keyword>
<dbReference type="RefSeq" id="WP_127978413.1">
    <property type="nucleotide sequence ID" value="NZ_JBPFMR010000063.1"/>
</dbReference>
<dbReference type="InterPro" id="IPR013783">
    <property type="entry name" value="Ig-like_fold"/>
</dbReference>
<dbReference type="InterPro" id="IPR032364">
    <property type="entry name" value="GramPos_pilinD1_N"/>
</dbReference>
<evidence type="ECO:0000259" key="3">
    <source>
        <dbReference type="Pfam" id="PF16555"/>
    </source>
</evidence>
<organism evidence="5 6">
    <name type="scientific">Enterococcus avium</name>
    <name type="common">Streptococcus avium</name>
    <dbReference type="NCBI Taxonomy" id="33945"/>
    <lineage>
        <taxon>Bacteria</taxon>
        <taxon>Bacillati</taxon>
        <taxon>Bacillota</taxon>
        <taxon>Bacilli</taxon>
        <taxon>Lactobacillales</taxon>
        <taxon>Enterococcaceae</taxon>
        <taxon>Enterococcus</taxon>
    </lineage>
</organism>
<evidence type="ECO:0000256" key="1">
    <source>
        <dbReference type="SAM" id="Phobius"/>
    </source>
</evidence>
<keyword evidence="1" id="KW-0812">Transmembrane</keyword>
<dbReference type="NCBIfam" id="NF033902">
    <property type="entry name" value="iso_D2_wall_anc"/>
    <property type="match status" value="1"/>
</dbReference>
<dbReference type="AlphaFoldDB" id="A0A437UKY6"/>
<gene>
    <name evidence="5" type="ORF">EK398_04775</name>
</gene>
<dbReference type="InterPro" id="IPR048052">
    <property type="entry name" value="FM1-like"/>
</dbReference>
<comment type="caution">
    <text evidence="5">The sequence shown here is derived from an EMBL/GenBank/DDBJ whole genome shotgun (WGS) entry which is preliminary data.</text>
</comment>
<feature type="chain" id="PRO_5039685876" evidence="2">
    <location>
        <begin position="29"/>
        <end position="559"/>
    </location>
</feature>
<evidence type="ECO:0000259" key="4">
    <source>
        <dbReference type="Pfam" id="PF17802"/>
    </source>
</evidence>
<keyword evidence="1" id="KW-0472">Membrane</keyword>
<evidence type="ECO:0000313" key="5">
    <source>
        <dbReference type="EMBL" id="RVU94211.1"/>
    </source>
</evidence>
<name>A0A437UKY6_ENTAV</name>
<dbReference type="Gene3D" id="2.60.40.740">
    <property type="match status" value="1"/>
</dbReference>
<evidence type="ECO:0000313" key="6">
    <source>
        <dbReference type="Proteomes" id="UP000288388"/>
    </source>
</evidence>
<protein>
    <submittedName>
        <fullName evidence="5">Isopeptide-forming domain-containing fimbrial protein</fullName>
    </submittedName>
</protein>
<feature type="signal peptide" evidence="2">
    <location>
        <begin position="1"/>
        <end position="28"/>
    </location>
</feature>
<dbReference type="NCBIfam" id="TIGR04226">
    <property type="entry name" value="RrgB_K2N_iso_D2"/>
    <property type="match status" value="1"/>
</dbReference>
<dbReference type="NCBIfam" id="TIGR01167">
    <property type="entry name" value="LPXTG_anchor"/>
    <property type="match status" value="1"/>
</dbReference>
<proteinExistence type="predicted"/>
<accession>A0A437UKY6</accession>
<dbReference type="Gene3D" id="2.60.40.10">
    <property type="entry name" value="Immunoglobulins"/>
    <property type="match status" value="2"/>
</dbReference>
<dbReference type="Pfam" id="PF17802">
    <property type="entry name" value="SpaA"/>
    <property type="match status" value="1"/>
</dbReference>
<dbReference type="InterPro" id="IPR041033">
    <property type="entry name" value="SpaA_PFL_dom_1"/>
</dbReference>
<dbReference type="InterPro" id="IPR026466">
    <property type="entry name" value="Fim_isopep_form_D2_dom"/>
</dbReference>
<feature type="transmembrane region" description="Helical" evidence="1">
    <location>
        <begin position="530"/>
        <end position="550"/>
    </location>
</feature>
<evidence type="ECO:0000256" key="2">
    <source>
        <dbReference type="SAM" id="SignalP"/>
    </source>
</evidence>
<dbReference type="Proteomes" id="UP000288388">
    <property type="component" value="Unassembled WGS sequence"/>
</dbReference>
<feature type="domain" description="Gram-positive pilin subunit D1 N-terminal" evidence="3">
    <location>
        <begin position="39"/>
        <end position="206"/>
    </location>
</feature>
<dbReference type="EMBL" id="RYZS01000001">
    <property type="protein sequence ID" value="RVU94211.1"/>
    <property type="molecule type" value="Genomic_DNA"/>
</dbReference>
<dbReference type="Pfam" id="PF16555">
    <property type="entry name" value="GramPos_pilinD1"/>
    <property type="match status" value="1"/>
</dbReference>
<keyword evidence="2" id="KW-0732">Signal</keyword>
<reference evidence="5 6" key="1">
    <citation type="submission" date="2018-12" db="EMBL/GenBank/DDBJ databases">
        <title>A novel vanA-carrying plasmid in a clinical isolate of Enterococcus avium.</title>
        <authorList>
            <person name="Bernasconi O.J."/>
            <person name="Luzzaro F."/>
            <person name="Endimiani A."/>
        </authorList>
    </citation>
    <scope>NUCLEOTIDE SEQUENCE [LARGE SCALE GENOMIC DNA]</scope>
    <source>
        <strain evidence="5 6">LC0559/18</strain>
    </source>
</reference>